<keyword evidence="10" id="KW-1185">Reference proteome</keyword>
<keyword evidence="3 7" id="KW-0812">Transmembrane</keyword>
<feature type="transmembrane region" description="Helical" evidence="7">
    <location>
        <begin position="353"/>
        <end position="369"/>
    </location>
</feature>
<accession>A0AAV2PJP4</accession>
<dbReference type="InterPro" id="IPR051717">
    <property type="entry name" value="MFS_MFSD6"/>
</dbReference>
<feature type="transmembrane region" description="Helical" evidence="7">
    <location>
        <begin position="381"/>
        <end position="398"/>
    </location>
</feature>
<evidence type="ECO:0000259" key="8">
    <source>
        <dbReference type="Pfam" id="PF12832"/>
    </source>
</evidence>
<reference evidence="9 10" key="1">
    <citation type="submission" date="2024-05" db="EMBL/GenBank/DDBJ databases">
        <authorList>
            <person name="Wallberg A."/>
        </authorList>
    </citation>
    <scope>NUCLEOTIDE SEQUENCE [LARGE SCALE GENOMIC DNA]</scope>
</reference>
<dbReference type="InterPro" id="IPR036259">
    <property type="entry name" value="MFS_trans_sf"/>
</dbReference>
<feature type="transmembrane region" description="Helical" evidence="7">
    <location>
        <begin position="410"/>
        <end position="429"/>
    </location>
</feature>
<evidence type="ECO:0000256" key="6">
    <source>
        <dbReference type="SAM" id="MobiDB-lite"/>
    </source>
</evidence>
<comment type="similarity">
    <text evidence="2">Belongs to the major facilitator superfamily. MFSD6 family.</text>
</comment>
<feature type="domain" description="Major facilitator superfamily associated" evidence="8">
    <location>
        <begin position="25"/>
        <end position="410"/>
    </location>
</feature>
<dbReference type="PANTHER" id="PTHR16172">
    <property type="entry name" value="MAJOR FACILITATOR SUPERFAMILY DOMAIN-CONTAINING PROTEIN 6-LIKE"/>
    <property type="match status" value="1"/>
</dbReference>
<feature type="transmembrane region" description="Helical" evidence="7">
    <location>
        <begin position="185"/>
        <end position="201"/>
    </location>
</feature>
<evidence type="ECO:0000256" key="1">
    <source>
        <dbReference type="ARBA" id="ARBA00004141"/>
    </source>
</evidence>
<dbReference type="SUPFAM" id="SSF103473">
    <property type="entry name" value="MFS general substrate transporter"/>
    <property type="match status" value="1"/>
</dbReference>
<comment type="subcellular location">
    <subcellularLocation>
        <location evidence="1">Membrane</location>
        <topology evidence="1">Multi-pass membrane protein</topology>
    </subcellularLocation>
</comment>
<feature type="transmembrane region" description="Helical" evidence="7">
    <location>
        <begin position="55"/>
        <end position="76"/>
    </location>
</feature>
<organism evidence="9 10">
    <name type="scientific">Meganyctiphanes norvegica</name>
    <name type="common">Northern krill</name>
    <name type="synonym">Thysanopoda norvegica</name>
    <dbReference type="NCBI Taxonomy" id="48144"/>
    <lineage>
        <taxon>Eukaryota</taxon>
        <taxon>Metazoa</taxon>
        <taxon>Ecdysozoa</taxon>
        <taxon>Arthropoda</taxon>
        <taxon>Crustacea</taxon>
        <taxon>Multicrustacea</taxon>
        <taxon>Malacostraca</taxon>
        <taxon>Eumalacostraca</taxon>
        <taxon>Eucarida</taxon>
        <taxon>Euphausiacea</taxon>
        <taxon>Euphausiidae</taxon>
        <taxon>Meganyctiphanes</taxon>
    </lineage>
</organism>
<dbReference type="AlphaFoldDB" id="A0AAV2PJP4"/>
<keyword evidence="4 7" id="KW-1133">Transmembrane helix</keyword>
<feature type="transmembrane region" description="Helical" evidence="7">
    <location>
        <begin position="287"/>
        <end position="310"/>
    </location>
</feature>
<protein>
    <recommendedName>
        <fullName evidence="8">Major facilitator superfamily associated domain-containing protein</fullName>
    </recommendedName>
</protein>
<evidence type="ECO:0000256" key="2">
    <source>
        <dbReference type="ARBA" id="ARBA00005241"/>
    </source>
</evidence>
<evidence type="ECO:0000256" key="3">
    <source>
        <dbReference type="ARBA" id="ARBA00022692"/>
    </source>
</evidence>
<dbReference type="Gene3D" id="1.20.1250.20">
    <property type="entry name" value="MFS general substrate transporter like domains"/>
    <property type="match status" value="2"/>
</dbReference>
<feature type="transmembrane region" description="Helical" evidence="7">
    <location>
        <begin position="83"/>
        <end position="104"/>
    </location>
</feature>
<keyword evidence="5 7" id="KW-0472">Membrane</keyword>
<feature type="transmembrane region" description="Helical" evidence="7">
    <location>
        <begin position="21"/>
        <end position="43"/>
    </location>
</feature>
<dbReference type="Pfam" id="PF12832">
    <property type="entry name" value="MFS_1_like"/>
    <property type="match status" value="1"/>
</dbReference>
<dbReference type="InterPro" id="IPR024989">
    <property type="entry name" value="MFS_assoc_dom"/>
</dbReference>
<evidence type="ECO:0000313" key="9">
    <source>
        <dbReference type="EMBL" id="CAL4059938.1"/>
    </source>
</evidence>
<evidence type="ECO:0000313" key="10">
    <source>
        <dbReference type="Proteomes" id="UP001497623"/>
    </source>
</evidence>
<evidence type="ECO:0000256" key="7">
    <source>
        <dbReference type="SAM" id="Phobius"/>
    </source>
</evidence>
<dbReference type="Proteomes" id="UP001497623">
    <property type="component" value="Unassembled WGS sequence"/>
</dbReference>
<gene>
    <name evidence="9" type="ORF">MNOR_LOCUS967</name>
</gene>
<dbReference type="PANTHER" id="PTHR16172:SF35">
    <property type="entry name" value="MAJOR FACILITATOR SUPERFAMILY (MFS) PROFILE DOMAIN-CONTAINING PROTEIN"/>
    <property type="match status" value="1"/>
</dbReference>
<comment type="caution">
    <text evidence="9">The sequence shown here is derived from an EMBL/GenBank/DDBJ whole genome shotgun (WGS) entry which is preliminary data.</text>
</comment>
<feature type="transmembrane region" description="Helical" evidence="7">
    <location>
        <begin position="144"/>
        <end position="165"/>
    </location>
</feature>
<dbReference type="EMBL" id="CAXKWB010000240">
    <property type="protein sequence ID" value="CAL4059938.1"/>
    <property type="molecule type" value="Genomic_DNA"/>
</dbReference>
<feature type="transmembrane region" description="Helical" evidence="7">
    <location>
        <begin position="207"/>
        <end position="232"/>
    </location>
</feature>
<evidence type="ECO:0000256" key="5">
    <source>
        <dbReference type="ARBA" id="ARBA00023136"/>
    </source>
</evidence>
<dbReference type="GO" id="GO:0016020">
    <property type="term" value="C:membrane"/>
    <property type="evidence" value="ECO:0007669"/>
    <property type="project" value="UniProtKB-SubCell"/>
</dbReference>
<feature type="transmembrane region" description="Helical" evidence="7">
    <location>
        <begin position="322"/>
        <end position="341"/>
    </location>
</feature>
<feature type="region of interest" description="Disordered" evidence="6">
    <location>
        <begin position="445"/>
        <end position="473"/>
    </location>
</feature>
<proteinExistence type="inferred from homology"/>
<evidence type="ECO:0000256" key="4">
    <source>
        <dbReference type="ARBA" id="ARBA00022989"/>
    </source>
</evidence>
<name>A0AAV2PJP4_MEGNR</name>
<feature type="transmembrane region" description="Helical" evidence="7">
    <location>
        <begin position="252"/>
        <end position="275"/>
    </location>
</feature>
<sequence>MANNESALRYFWNDLTNKSLIITKFIWFTILFGVVMIWPFISLHMTSLGLSEGDVGIASALSAALTIMCPFMFGFIADKIGNFKLLVSGLTLVTGVVCLLFTVIPSTTSSTTGTSSNITTNVSLSEQDNVTLAEQDKDNYATTFWSYLIVRIMFVLSQTGSYTLYDGAVMSYMQEHNLDYGMQKAWGTLAIGVSPFVGAVLKDMQGMQGLFCVSAAFHFLTTAALLFVDLEFKKPAKSLWKDIFTQFIKTEIIMLFLSMITVGAIIGYIETYLYIFLFGMGASSTLLATAVGTGVPVEVIIQICATAIVAKVGHVNSINIGLFSLFIRTLGLSFVTNPWWALPFQMLEAFTSGLFWTTAMMYCTQLVTLKSLASFRGLLGIAYWGIGRLLGTSIGTIIREHFGDRNTFRVMSGVALATTIIYLIANQILKKVRSQQHTLEVTSQITTTERETEKGIDNPALIYPDSRNREGHC</sequence>